<sequence>MREIFYGPKQKNHSSSRIARAAAAPAVKSSKANDAQSEHSSRSSGSELAQAEEDGGHFERYEGLRRGEPGSIRGRNLRFGAYDNNDPEVLGDVEADQAAGQTLQNDPKERAENLMITDLIRHDLLGSASLARSVLPGSSASNPLPPCTVSSPPSRAHSVLI</sequence>
<feature type="compositionally biased region" description="Basic and acidic residues" evidence="1">
    <location>
        <begin position="54"/>
        <end position="68"/>
    </location>
</feature>
<feature type="domain" description="Chorismate-utilising enzyme C-terminal" evidence="2">
    <location>
        <begin position="92"/>
        <end position="125"/>
    </location>
</feature>
<dbReference type="EMBL" id="VSWC01000118">
    <property type="protein sequence ID" value="KAA1084299.1"/>
    <property type="molecule type" value="Genomic_DNA"/>
</dbReference>
<dbReference type="SUPFAM" id="SSF56322">
    <property type="entry name" value="ADC synthase"/>
    <property type="match status" value="1"/>
</dbReference>
<evidence type="ECO:0000313" key="4">
    <source>
        <dbReference type="Proteomes" id="UP000324748"/>
    </source>
</evidence>
<proteinExistence type="predicted"/>
<feature type="compositionally biased region" description="Low complexity" evidence="1">
    <location>
        <begin position="15"/>
        <end position="32"/>
    </location>
</feature>
<evidence type="ECO:0000259" key="2">
    <source>
        <dbReference type="Pfam" id="PF00425"/>
    </source>
</evidence>
<evidence type="ECO:0000313" key="3">
    <source>
        <dbReference type="EMBL" id="KAA1084299.1"/>
    </source>
</evidence>
<dbReference type="InterPro" id="IPR005801">
    <property type="entry name" value="ADC_synthase"/>
</dbReference>
<feature type="compositionally biased region" description="Polar residues" evidence="1">
    <location>
        <begin position="137"/>
        <end position="153"/>
    </location>
</feature>
<dbReference type="InterPro" id="IPR015890">
    <property type="entry name" value="Chorismate_C"/>
</dbReference>
<feature type="region of interest" description="Disordered" evidence="1">
    <location>
        <begin position="1"/>
        <end position="89"/>
    </location>
</feature>
<evidence type="ECO:0000256" key="1">
    <source>
        <dbReference type="SAM" id="MobiDB-lite"/>
    </source>
</evidence>
<dbReference type="Gene3D" id="3.60.120.10">
    <property type="entry name" value="Anthranilate synthase"/>
    <property type="match status" value="1"/>
</dbReference>
<feature type="region of interest" description="Disordered" evidence="1">
    <location>
        <begin position="137"/>
        <end position="161"/>
    </location>
</feature>
<keyword evidence="4" id="KW-1185">Reference proteome</keyword>
<organism evidence="3 4">
    <name type="scientific">Puccinia graminis f. sp. tritici</name>
    <dbReference type="NCBI Taxonomy" id="56615"/>
    <lineage>
        <taxon>Eukaryota</taxon>
        <taxon>Fungi</taxon>
        <taxon>Dikarya</taxon>
        <taxon>Basidiomycota</taxon>
        <taxon>Pucciniomycotina</taxon>
        <taxon>Pucciniomycetes</taxon>
        <taxon>Pucciniales</taxon>
        <taxon>Pucciniaceae</taxon>
        <taxon>Puccinia</taxon>
    </lineage>
</organism>
<protein>
    <submittedName>
        <fullName evidence="3">Protein phosphatase PP2A regulatory subunit B</fullName>
    </submittedName>
</protein>
<dbReference type="Pfam" id="PF00425">
    <property type="entry name" value="Chorismate_bind"/>
    <property type="match status" value="1"/>
</dbReference>
<reference evidence="3 4" key="1">
    <citation type="submission" date="2019-05" db="EMBL/GenBank/DDBJ databases">
        <title>Emergence of the Ug99 lineage of the wheat stem rust pathogen through somatic hybridization.</title>
        <authorList>
            <person name="Li F."/>
            <person name="Upadhyaya N.M."/>
            <person name="Sperschneider J."/>
            <person name="Matny O."/>
            <person name="Nguyen-Phuc H."/>
            <person name="Mago R."/>
            <person name="Raley C."/>
            <person name="Miller M.E."/>
            <person name="Silverstein K.A.T."/>
            <person name="Henningsen E."/>
            <person name="Hirsch C.D."/>
            <person name="Visser B."/>
            <person name="Pretorius Z.A."/>
            <person name="Steffenson B.J."/>
            <person name="Schwessinger B."/>
            <person name="Dodds P.N."/>
            <person name="Figueroa M."/>
        </authorList>
    </citation>
    <scope>NUCLEOTIDE SEQUENCE [LARGE SCALE GENOMIC DNA]</scope>
    <source>
        <strain evidence="3">21-0</strain>
    </source>
</reference>
<accession>A0A5B0N956</accession>
<dbReference type="AlphaFoldDB" id="A0A5B0N956"/>
<gene>
    <name evidence="3" type="primary">PAB1_9</name>
    <name evidence="3" type="ORF">PGT21_023769</name>
</gene>
<name>A0A5B0N956_PUCGR</name>
<comment type="caution">
    <text evidence="3">The sequence shown here is derived from an EMBL/GenBank/DDBJ whole genome shotgun (WGS) entry which is preliminary data.</text>
</comment>
<dbReference type="Proteomes" id="UP000324748">
    <property type="component" value="Unassembled WGS sequence"/>
</dbReference>